<feature type="transmembrane region" description="Helical" evidence="6">
    <location>
        <begin position="219"/>
        <end position="248"/>
    </location>
</feature>
<feature type="transmembrane region" description="Helical" evidence="6">
    <location>
        <begin position="331"/>
        <end position="350"/>
    </location>
</feature>
<comment type="subcellular location">
    <subcellularLocation>
        <location evidence="1">Cell membrane</location>
        <topology evidence="1">Multi-pass membrane protein</topology>
    </subcellularLocation>
</comment>
<name>A0A087CED3_9BIFI</name>
<dbReference type="Pfam" id="PF02653">
    <property type="entry name" value="BPD_transp_2"/>
    <property type="match status" value="2"/>
</dbReference>
<feature type="transmembrane region" description="Helical" evidence="6">
    <location>
        <begin position="508"/>
        <end position="530"/>
    </location>
</feature>
<feature type="transmembrane region" description="Helical" evidence="6">
    <location>
        <begin position="57"/>
        <end position="78"/>
    </location>
</feature>
<dbReference type="InterPro" id="IPR037294">
    <property type="entry name" value="ABC_BtuC-like"/>
</dbReference>
<dbReference type="GO" id="GO:0005886">
    <property type="term" value="C:plasma membrane"/>
    <property type="evidence" value="ECO:0007669"/>
    <property type="project" value="UniProtKB-SubCell"/>
</dbReference>
<comment type="caution">
    <text evidence="7">The sequence shown here is derived from an EMBL/GenBank/DDBJ whole genome shotgun (WGS) entry which is preliminary data.</text>
</comment>
<dbReference type="OrthoDB" id="3572933at2"/>
<protein>
    <submittedName>
        <fullName evidence="7">Inner-membrane translocator</fullName>
    </submittedName>
</protein>
<evidence type="ECO:0000256" key="1">
    <source>
        <dbReference type="ARBA" id="ARBA00004651"/>
    </source>
</evidence>
<keyword evidence="8" id="KW-1185">Reference proteome</keyword>
<dbReference type="eggNOG" id="COG0559">
    <property type="taxonomic scope" value="Bacteria"/>
</dbReference>
<keyword evidence="4 6" id="KW-1133">Transmembrane helix</keyword>
<reference evidence="7 8" key="1">
    <citation type="submission" date="2014-03" db="EMBL/GenBank/DDBJ databases">
        <title>Genomics of Bifidobacteria.</title>
        <authorList>
            <person name="Ventura M."/>
            <person name="Milani C."/>
            <person name="Lugli G.A."/>
        </authorList>
    </citation>
    <scope>NUCLEOTIDE SEQUENCE [LARGE SCALE GENOMIC DNA]</scope>
    <source>
        <strain evidence="7 8">LMG 21775</strain>
    </source>
</reference>
<dbReference type="eggNOG" id="COG4177">
    <property type="taxonomic scope" value="Bacteria"/>
</dbReference>
<accession>A0A087CED3</accession>
<evidence type="ECO:0000256" key="4">
    <source>
        <dbReference type="ARBA" id="ARBA00022989"/>
    </source>
</evidence>
<feature type="transmembrane region" description="Helical" evidence="6">
    <location>
        <begin position="410"/>
        <end position="429"/>
    </location>
</feature>
<evidence type="ECO:0000313" key="8">
    <source>
        <dbReference type="Proteomes" id="UP000029050"/>
    </source>
</evidence>
<feature type="transmembrane region" description="Helical" evidence="6">
    <location>
        <begin position="581"/>
        <end position="600"/>
    </location>
</feature>
<dbReference type="Gene3D" id="1.10.3470.10">
    <property type="entry name" value="ABC transporter involved in vitamin B12 uptake, BtuC"/>
    <property type="match status" value="1"/>
</dbReference>
<evidence type="ECO:0000256" key="2">
    <source>
        <dbReference type="ARBA" id="ARBA00022475"/>
    </source>
</evidence>
<evidence type="ECO:0000256" key="5">
    <source>
        <dbReference type="ARBA" id="ARBA00023136"/>
    </source>
</evidence>
<proteinExistence type="predicted"/>
<dbReference type="AlphaFoldDB" id="A0A087CED3"/>
<dbReference type="GO" id="GO:0015658">
    <property type="term" value="F:branched-chain amino acid transmembrane transporter activity"/>
    <property type="evidence" value="ECO:0007669"/>
    <property type="project" value="InterPro"/>
</dbReference>
<keyword evidence="2" id="KW-1003">Cell membrane</keyword>
<dbReference type="Proteomes" id="UP000029050">
    <property type="component" value="Unassembled WGS sequence"/>
</dbReference>
<feature type="transmembrane region" description="Helical" evidence="6">
    <location>
        <begin position="34"/>
        <end position="51"/>
    </location>
</feature>
<gene>
    <name evidence="7" type="ORF">BPSY_2045</name>
</gene>
<dbReference type="CDD" id="cd06582">
    <property type="entry name" value="TM_PBP1_LivH_like"/>
    <property type="match status" value="1"/>
</dbReference>
<feature type="transmembrane region" description="Helical" evidence="6">
    <location>
        <begin position="381"/>
        <end position="404"/>
    </location>
</feature>
<feature type="transmembrane region" description="Helical" evidence="6">
    <location>
        <begin position="132"/>
        <end position="156"/>
    </location>
</feature>
<dbReference type="InterPro" id="IPR001851">
    <property type="entry name" value="ABC_transp_permease"/>
</dbReference>
<dbReference type="PANTHER" id="PTHR30482:SF20">
    <property type="entry name" value="HIGH-AFFINITY BRANCHED-CHAIN AMINO ACID TRANSPORT SYSTEM PERMEASE PROTEIN LIVM"/>
    <property type="match status" value="1"/>
</dbReference>
<dbReference type="CDD" id="cd06581">
    <property type="entry name" value="TM_PBP1_LivM_like"/>
    <property type="match status" value="1"/>
</dbReference>
<evidence type="ECO:0000313" key="7">
    <source>
        <dbReference type="EMBL" id="KFI81633.1"/>
    </source>
</evidence>
<feature type="transmembrane region" description="Helical" evidence="6">
    <location>
        <begin position="188"/>
        <end position="207"/>
    </location>
</feature>
<keyword evidence="5 6" id="KW-0472">Membrane</keyword>
<feature type="transmembrane region" description="Helical" evidence="6">
    <location>
        <begin position="305"/>
        <end position="324"/>
    </location>
</feature>
<dbReference type="RefSeq" id="WP_033497650.1">
    <property type="nucleotide sequence ID" value="NZ_BAABVZ010000002.1"/>
</dbReference>
<feature type="transmembrane region" description="Helical" evidence="6">
    <location>
        <begin position="6"/>
        <end position="27"/>
    </location>
</feature>
<dbReference type="STRING" id="218140.BPSY_2045"/>
<dbReference type="InterPro" id="IPR043428">
    <property type="entry name" value="LivM-like"/>
</dbReference>
<dbReference type="GeneID" id="98299148"/>
<feature type="transmembrane region" description="Helical" evidence="6">
    <location>
        <begin position="542"/>
        <end position="569"/>
    </location>
</feature>
<evidence type="ECO:0000256" key="3">
    <source>
        <dbReference type="ARBA" id="ARBA00022692"/>
    </source>
</evidence>
<feature type="transmembrane region" description="Helical" evidence="6">
    <location>
        <begin position="255"/>
        <end position="275"/>
    </location>
</feature>
<dbReference type="EMBL" id="JGZI01000010">
    <property type="protein sequence ID" value="KFI81633.1"/>
    <property type="molecule type" value="Genomic_DNA"/>
</dbReference>
<feature type="transmembrane region" description="Helical" evidence="6">
    <location>
        <begin position="90"/>
        <end position="112"/>
    </location>
</feature>
<evidence type="ECO:0000256" key="6">
    <source>
        <dbReference type="SAM" id="Phobius"/>
    </source>
</evidence>
<organism evidence="7 8">
    <name type="scientific">Bifidobacterium psychraerophilum</name>
    <dbReference type="NCBI Taxonomy" id="218140"/>
    <lineage>
        <taxon>Bacteria</taxon>
        <taxon>Bacillati</taxon>
        <taxon>Actinomycetota</taxon>
        <taxon>Actinomycetes</taxon>
        <taxon>Bifidobacteriales</taxon>
        <taxon>Bifidobacteriaceae</taxon>
        <taxon>Bifidobacterium</taxon>
    </lineage>
</organism>
<feature type="transmembrane region" description="Helical" evidence="6">
    <location>
        <begin position="459"/>
        <end position="476"/>
    </location>
</feature>
<dbReference type="PANTHER" id="PTHR30482">
    <property type="entry name" value="HIGH-AFFINITY BRANCHED-CHAIN AMINO ACID TRANSPORT SYSTEM PERMEASE"/>
    <property type="match status" value="1"/>
</dbReference>
<sequence length="604" mass="62694">MIDTLFSGLIHGSAYALVAVGMSLIFGVTNVANFAQGSIVAVGIMVAWWLGSSLGWGILPTVLVVIVVTGLLGLLMNTAVIAPLEGRKPIAALLATIGIGQILDNGLQLIFGPQTRPFPKLLPTYNLQLFDVRFGTSDVVMVLLTALLMLALWAFLKYGKTGQAIRATSQDPEAARQMGIPVKSIRNISFVIGSVLAGISGIFVGLFNANINPMNGGSIGMTAFVAATIGGLGSIPGAVVGGLVLGVVESLGISWLGDGAHDLITFGALLIILIIKPQGLLGPKTDVKSEPLTGTFLGGGRPITLPWWGNAALAALLLATPFFFSDYLAGVGTQVAIYAIAAVGLTLISGSAGQTILGMAGPLAAGAYASAILTTQLHWPFLAALPAAGIVAAIAASILTFPVWKLSGHYVAIATIGVGAVMVAIIRLWEPLTKGSLGIQGIPFPTIFGQVLYTQQMQYLLDIVVLLLALLVVMRIRSSHLGRVFEAVGSDQEAAQALSVRSSAYKSLAYALAAFFTGLAGALLAHQYTYIDPTIFTSSASVLILTIIVLGGMNSPLGAVLGSIILIGGPELLRIVPDARIIVYGLLLVLIILFRPQGLFARKG</sequence>
<keyword evidence="3 6" id="KW-0812">Transmembrane</keyword>